<gene>
    <name evidence="1" type="ORF">GRF59_12340</name>
</gene>
<dbReference type="RefSeq" id="WP_160497837.1">
    <property type="nucleotide sequence ID" value="NZ_WUBI01000001.1"/>
</dbReference>
<evidence type="ECO:0000313" key="1">
    <source>
        <dbReference type="EMBL" id="MWV44420.1"/>
    </source>
</evidence>
<dbReference type="EMBL" id="WUBI01000001">
    <property type="protein sequence ID" value="MWV44420.1"/>
    <property type="molecule type" value="Genomic_DNA"/>
</dbReference>
<accession>A0A7X3LHP9</accession>
<protein>
    <submittedName>
        <fullName evidence="1">Uncharacterized protein</fullName>
    </submittedName>
</protein>
<reference evidence="1 2" key="1">
    <citation type="submission" date="2019-12" db="EMBL/GenBank/DDBJ databases">
        <title>Paenibacillus sp. nov., an endophytic bacterium isolated from the stem of Dendrobium.</title>
        <authorList>
            <person name="Zhao R."/>
        </authorList>
    </citation>
    <scope>NUCLEOTIDE SEQUENCE [LARGE SCALE GENOMIC DNA]</scope>
    <source>
        <strain evidence="1 2">HJL G12</strain>
    </source>
</reference>
<sequence length="147" mass="16876">MLQADTSTRVQAVIRLHAIELFILHLPSSKSEPLHSLGDHYRVLMRIHSSCGKGWGEIYLNEGNRPVDWVTWASWYERFLHRNFADEASLQNDILHSIQPFHLPRVQLLCDAIHETAAGRTTRGSVTEDRQDSGHLLRFAEAYVSLF</sequence>
<organism evidence="1 2">
    <name type="scientific">Paenibacillus dendrobii</name>
    <dbReference type="NCBI Taxonomy" id="2691084"/>
    <lineage>
        <taxon>Bacteria</taxon>
        <taxon>Bacillati</taxon>
        <taxon>Bacillota</taxon>
        <taxon>Bacilli</taxon>
        <taxon>Bacillales</taxon>
        <taxon>Paenibacillaceae</taxon>
        <taxon>Paenibacillus</taxon>
    </lineage>
</organism>
<keyword evidence="2" id="KW-1185">Reference proteome</keyword>
<dbReference type="Proteomes" id="UP000460318">
    <property type="component" value="Unassembled WGS sequence"/>
</dbReference>
<name>A0A7X3LHP9_9BACL</name>
<proteinExistence type="predicted"/>
<comment type="caution">
    <text evidence="1">The sequence shown here is derived from an EMBL/GenBank/DDBJ whole genome shotgun (WGS) entry which is preliminary data.</text>
</comment>
<evidence type="ECO:0000313" key="2">
    <source>
        <dbReference type="Proteomes" id="UP000460318"/>
    </source>
</evidence>
<dbReference type="AlphaFoldDB" id="A0A7X3LHP9"/>